<dbReference type="AlphaFoldDB" id="A0A2M9B4M8"/>
<dbReference type="RefSeq" id="WP_157807619.1">
    <property type="nucleotide sequence ID" value="NZ_PGFA01000003.1"/>
</dbReference>
<evidence type="ECO:0000313" key="2">
    <source>
        <dbReference type="EMBL" id="PJJ52897.1"/>
    </source>
</evidence>
<proteinExistence type="predicted"/>
<feature type="domain" description="SnoaL-like" evidence="1">
    <location>
        <begin position="8"/>
        <end position="123"/>
    </location>
</feature>
<dbReference type="EMBL" id="PGFA01000003">
    <property type="protein sequence ID" value="PJJ52897.1"/>
    <property type="molecule type" value="Genomic_DNA"/>
</dbReference>
<gene>
    <name evidence="2" type="ORF">CLV45_3554</name>
</gene>
<dbReference type="OrthoDB" id="3475938at2"/>
<dbReference type="Proteomes" id="UP000228535">
    <property type="component" value="Unassembled WGS sequence"/>
</dbReference>
<dbReference type="SUPFAM" id="SSF54427">
    <property type="entry name" value="NTF2-like"/>
    <property type="match status" value="1"/>
</dbReference>
<name>A0A2M9B4M8_9BACT</name>
<accession>A0A2M9B4M8</accession>
<reference evidence="2 3" key="1">
    <citation type="submission" date="2017-11" db="EMBL/GenBank/DDBJ databases">
        <title>Genomic Encyclopedia of Archaeal and Bacterial Type Strains, Phase II (KMG-II): From Individual Species to Whole Genera.</title>
        <authorList>
            <person name="Goeker M."/>
        </authorList>
    </citation>
    <scope>NUCLEOTIDE SEQUENCE [LARGE SCALE GENOMIC DNA]</scope>
    <source>
        <strain evidence="2 3">DSM 11115</strain>
    </source>
</reference>
<dbReference type="InterPro" id="IPR037401">
    <property type="entry name" value="SnoaL-like"/>
</dbReference>
<keyword evidence="3" id="KW-1185">Reference proteome</keyword>
<dbReference type="Gene3D" id="3.10.450.50">
    <property type="match status" value="1"/>
</dbReference>
<dbReference type="InterPro" id="IPR032710">
    <property type="entry name" value="NTF2-like_dom_sf"/>
</dbReference>
<sequence>MNSLLTVVTAYFDLVDSFTTDPAAYAAVLHPDVVQTEYPNALYKTMQRRTFSDIIDNLRIGRELLHDPHFEVQRTQLCADDTLIVEGHWQATVLSDVMDLARGQRLASQLCLVFEFKDGKIFRQRRYPCYEAF</sequence>
<dbReference type="Pfam" id="PF12680">
    <property type="entry name" value="SnoaL_2"/>
    <property type="match status" value="1"/>
</dbReference>
<evidence type="ECO:0000313" key="3">
    <source>
        <dbReference type="Proteomes" id="UP000228535"/>
    </source>
</evidence>
<evidence type="ECO:0000259" key="1">
    <source>
        <dbReference type="Pfam" id="PF12680"/>
    </source>
</evidence>
<protein>
    <submittedName>
        <fullName evidence="2">SnoaL-like protein</fullName>
    </submittedName>
</protein>
<comment type="caution">
    <text evidence="2">The sequence shown here is derived from an EMBL/GenBank/DDBJ whole genome shotgun (WGS) entry which is preliminary data.</text>
</comment>
<organism evidence="2 3">
    <name type="scientific">Hymenobacter chitinivorans DSM 11115</name>
    <dbReference type="NCBI Taxonomy" id="1121954"/>
    <lineage>
        <taxon>Bacteria</taxon>
        <taxon>Pseudomonadati</taxon>
        <taxon>Bacteroidota</taxon>
        <taxon>Cytophagia</taxon>
        <taxon>Cytophagales</taxon>
        <taxon>Hymenobacteraceae</taxon>
        <taxon>Hymenobacter</taxon>
    </lineage>
</organism>